<reference evidence="1 2" key="1">
    <citation type="submission" date="2024-01" db="EMBL/GenBank/DDBJ databases">
        <title>Genome mining of biosynthetic gene clusters to explore secondary metabolites of Streptomyces sp.</title>
        <authorList>
            <person name="Baig A."/>
            <person name="Ajitkumar Shintre N."/>
            <person name="Kumar H."/>
            <person name="Anbarasu A."/>
            <person name="Ramaiah S."/>
        </authorList>
    </citation>
    <scope>NUCLEOTIDE SEQUENCE [LARGE SCALE GENOMIC DNA]</scope>
    <source>
        <strain evidence="1 2">A57</strain>
    </source>
</reference>
<name>A0ABV5EM59_9ACTN</name>
<gene>
    <name evidence="1" type="ORF">VSS16_35370</name>
</gene>
<accession>A0ABV5EM59</accession>
<sequence length="191" mass="21293">MDVRLRTGEDIALVIQDVQFQIHQHQHQHFAQLLARKNPIVRHFSAVQRNGLVELMYGPGLASNAAHAVEEFGRSLVHGLLLGATAKEARARVTASQTPIRRAGQLTTGYSYHSTEQLKHLFSATGNATRAAQHAGHAWEDTQRTLDNLFAWAMGLPSKGYFIVEGGKPRPLPEIEDDIRFNDLRPVRTTD</sequence>
<organism evidence="1 2">
    <name type="scientific">Streptomyces broussonetiae</name>
    <dbReference type="NCBI Taxonomy" id="2686304"/>
    <lineage>
        <taxon>Bacteria</taxon>
        <taxon>Bacillati</taxon>
        <taxon>Actinomycetota</taxon>
        <taxon>Actinomycetes</taxon>
        <taxon>Kitasatosporales</taxon>
        <taxon>Streptomycetaceae</taxon>
        <taxon>Streptomyces</taxon>
    </lineage>
</organism>
<dbReference type="Proteomes" id="UP001585080">
    <property type="component" value="Unassembled WGS sequence"/>
</dbReference>
<proteinExistence type="predicted"/>
<evidence type="ECO:0000313" key="1">
    <source>
        <dbReference type="EMBL" id="MFB8777929.1"/>
    </source>
</evidence>
<dbReference type="EMBL" id="JAYMRP010000062">
    <property type="protein sequence ID" value="MFB8777929.1"/>
    <property type="molecule type" value="Genomic_DNA"/>
</dbReference>
<keyword evidence="2" id="KW-1185">Reference proteome</keyword>
<protein>
    <submittedName>
        <fullName evidence="1">Uncharacterized protein</fullName>
    </submittedName>
</protein>
<evidence type="ECO:0000313" key="2">
    <source>
        <dbReference type="Proteomes" id="UP001585080"/>
    </source>
</evidence>
<dbReference type="RefSeq" id="WP_376736359.1">
    <property type="nucleotide sequence ID" value="NZ_JAYMRP010000062.1"/>
</dbReference>
<comment type="caution">
    <text evidence="1">The sequence shown here is derived from an EMBL/GenBank/DDBJ whole genome shotgun (WGS) entry which is preliminary data.</text>
</comment>